<dbReference type="AlphaFoldDB" id="A0AAN8IWQ3"/>
<dbReference type="EMBL" id="JAZGQO010000018">
    <property type="protein sequence ID" value="KAK6167445.1"/>
    <property type="molecule type" value="Genomic_DNA"/>
</dbReference>
<protein>
    <submittedName>
        <fullName evidence="1">Uncharacterized protein</fullName>
    </submittedName>
</protein>
<proteinExistence type="predicted"/>
<accession>A0AAN8IWQ3</accession>
<keyword evidence="2" id="KW-1185">Reference proteome</keyword>
<evidence type="ECO:0000313" key="1">
    <source>
        <dbReference type="EMBL" id="KAK6167445.1"/>
    </source>
</evidence>
<dbReference type="Proteomes" id="UP001347796">
    <property type="component" value="Unassembled WGS sequence"/>
</dbReference>
<organism evidence="1 2">
    <name type="scientific">Patella caerulea</name>
    <name type="common">Rayed Mediterranean limpet</name>
    <dbReference type="NCBI Taxonomy" id="87958"/>
    <lineage>
        <taxon>Eukaryota</taxon>
        <taxon>Metazoa</taxon>
        <taxon>Spiralia</taxon>
        <taxon>Lophotrochozoa</taxon>
        <taxon>Mollusca</taxon>
        <taxon>Gastropoda</taxon>
        <taxon>Patellogastropoda</taxon>
        <taxon>Patelloidea</taxon>
        <taxon>Patellidae</taxon>
        <taxon>Patella</taxon>
    </lineage>
</organism>
<name>A0AAN8IWQ3_PATCE</name>
<evidence type="ECO:0000313" key="2">
    <source>
        <dbReference type="Proteomes" id="UP001347796"/>
    </source>
</evidence>
<comment type="caution">
    <text evidence="1">The sequence shown here is derived from an EMBL/GenBank/DDBJ whole genome shotgun (WGS) entry which is preliminary data.</text>
</comment>
<gene>
    <name evidence="1" type="ORF">SNE40_021472</name>
</gene>
<reference evidence="1 2" key="1">
    <citation type="submission" date="2024-01" db="EMBL/GenBank/DDBJ databases">
        <title>The genome of the rayed Mediterranean limpet Patella caerulea (Linnaeus, 1758).</title>
        <authorList>
            <person name="Anh-Thu Weber A."/>
            <person name="Halstead-Nussloch G."/>
        </authorList>
    </citation>
    <scope>NUCLEOTIDE SEQUENCE [LARGE SCALE GENOMIC DNA]</scope>
    <source>
        <strain evidence="1">AATW-2023a</strain>
        <tissue evidence="1">Whole specimen</tissue>
    </source>
</reference>
<sequence length="209" mass="23728">MEDCYTKKSTVFLITALFTLTSVISHPIQLKRSDSKTLNRHSRSILDLSNEDNSKESKLVDDEEFQENILNMLEKLFPERGVSNGRAAALVDKSIKRGLDPKFLAELLKHIKNTLNDQPDLDPEMNSKKKDDDDARISTVVRTWSKNDSTGDNKNIISGYKNGVDTTKRAGRLSINGALTSLADLLLSENQRRDRMETMELRQRLQYLG</sequence>